<feature type="region of interest" description="Disordered" evidence="1">
    <location>
        <begin position="196"/>
        <end position="269"/>
    </location>
</feature>
<dbReference type="Proteomes" id="UP000005239">
    <property type="component" value="Unassembled WGS sequence"/>
</dbReference>
<sequence length="285" mass="30024">MLNLVVVALILASCLADQVVINNFQFLCQKQNGEFVPMGSSPNDKTEMLVNADSFGFMTWAHNMGTYSLNPEANPPGLITISQPLDFKHGRQIWVVLVLSCSLPYRNLCPAVNNICVSSGESHPKTAPIDYNKFANYFNNGGVLLLRTPQDWKIAMSKAALPMEKLTSQEFCEVPQGKNSISCSWSDTVQYTHASYEEQSNVSSDSGAAAESNSAPVVEGQEGGNAPVVEGQDGGNAPVVEGQDGGNAPVVEGQDGGNGTGKGTASSGAAATTGAFMALPLLALF</sequence>
<evidence type="ECO:0000313" key="3">
    <source>
        <dbReference type="EnsemblMetazoa" id="PPA35338.1"/>
    </source>
</evidence>
<organism evidence="3 4">
    <name type="scientific">Pristionchus pacificus</name>
    <name type="common">Parasitic nematode worm</name>
    <dbReference type="NCBI Taxonomy" id="54126"/>
    <lineage>
        <taxon>Eukaryota</taxon>
        <taxon>Metazoa</taxon>
        <taxon>Ecdysozoa</taxon>
        <taxon>Nematoda</taxon>
        <taxon>Chromadorea</taxon>
        <taxon>Rhabditida</taxon>
        <taxon>Rhabditina</taxon>
        <taxon>Diplogasteromorpha</taxon>
        <taxon>Diplogasteroidea</taxon>
        <taxon>Neodiplogasteridae</taxon>
        <taxon>Pristionchus</taxon>
    </lineage>
</organism>
<keyword evidence="2" id="KW-0732">Signal</keyword>
<reference evidence="4" key="1">
    <citation type="journal article" date="2008" name="Nat. Genet.">
        <title>The Pristionchus pacificus genome provides a unique perspective on nematode lifestyle and parasitism.</title>
        <authorList>
            <person name="Dieterich C."/>
            <person name="Clifton S.W."/>
            <person name="Schuster L.N."/>
            <person name="Chinwalla A."/>
            <person name="Delehaunty K."/>
            <person name="Dinkelacker I."/>
            <person name="Fulton L."/>
            <person name="Fulton R."/>
            <person name="Godfrey J."/>
            <person name="Minx P."/>
            <person name="Mitreva M."/>
            <person name="Roeseler W."/>
            <person name="Tian H."/>
            <person name="Witte H."/>
            <person name="Yang S.P."/>
            <person name="Wilson R.K."/>
            <person name="Sommer R.J."/>
        </authorList>
    </citation>
    <scope>NUCLEOTIDE SEQUENCE [LARGE SCALE GENOMIC DNA]</scope>
    <source>
        <strain evidence="4">PS312</strain>
    </source>
</reference>
<proteinExistence type="predicted"/>
<name>A0A454XID8_PRIPA</name>
<feature type="chain" id="PRO_5043780924" evidence="2">
    <location>
        <begin position="17"/>
        <end position="285"/>
    </location>
</feature>
<dbReference type="EnsemblMetazoa" id="PPA35338.1">
    <property type="protein sequence ID" value="PPA35338.1"/>
    <property type="gene ID" value="WBGene00273707"/>
</dbReference>
<protein>
    <submittedName>
        <fullName evidence="3">Uncharacterized protein</fullName>
    </submittedName>
</protein>
<gene>
    <name evidence="3" type="primary">WBGene00273707</name>
</gene>
<feature type="compositionally biased region" description="Polar residues" evidence="1">
    <location>
        <begin position="196"/>
        <end position="215"/>
    </location>
</feature>
<keyword evidence="4" id="KW-1185">Reference proteome</keyword>
<evidence type="ECO:0000256" key="2">
    <source>
        <dbReference type="SAM" id="SignalP"/>
    </source>
</evidence>
<feature type="signal peptide" evidence="2">
    <location>
        <begin position="1"/>
        <end position="16"/>
    </location>
</feature>
<accession>A0A8R1YQ72</accession>
<evidence type="ECO:0000256" key="1">
    <source>
        <dbReference type="SAM" id="MobiDB-lite"/>
    </source>
</evidence>
<accession>A0A454XID8</accession>
<reference evidence="3" key="2">
    <citation type="submission" date="2022-06" db="UniProtKB">
        <authorList>
            <consortium name="EnsemblMetazoa"/>
        </authorList>
    </citation>
    <scope>IDENTIFICATION</scope>
    <source>
        <strain evidence="3">PS312</strain>
    </source>
</reference>
<evidence type="ECO:0000313" key="4">
    <source>
        <dbReference type="Proteomes" id="UP000005239"/>
    </source>
</evidence>
<dbReference type="AlphaFoldDB" id="A0A454XID8"/>